<keyword evidence="1" id="KW-0732">Signal</keyword>
<feature type="chain" id="PRO_5022943584" evidence="1">
    <location>
        <begin position="26"/>
        <end position="294"/>
    </location>
</feature>
<dbReference type="Pfam" id="PF06283">
    <property type="entry name" value="ThuA"/>
    <property type="match status" value="1"/>
</dbReference>
<protein>
    <submittedName>
        <fullName evidence="3">Trehalose utilization</fullName>
    </submittedName>
</protein>
<evidence type="ECO:0000313" key="3">
    <source>
        <dbReference type="EMBL" id="TWT62149.1"/>
    </source>
</evidence>
<dbReference type="SUPFAM" id="SSF52317">
    <property type="entry name" value="Class I glutamine amidotransferase-like"/>
    <property type="match status" value="1"/>
</dbReference>
<keyword evidence="4" id="KW-1185">Reference proteome</keyword>
<dbReference type="RefSeq" id="WP_146504039.1">
    <property type="nucleotide sequence ID" value="NZ_SJPG01000001.1"/>
</dbReference>
<reference evidence="3 4" key="1">
    <citation type="submission" date="2019-02" db="EMBL/GenBank/DDBJ databases">
        <title>Deep-cultivation of Planctomycetes and their phenomic and genomic characterization uncovers novel biology.</title>
        <authorList>
            <person name="Wiegand S."/>
            <person name="Jogler M."/>
            <person name="Boedeker C."/>
            <person name="Pinto D."/>
            <person name="Vollmers J."/>
            <person name="Rivas-Marin E."/>
            <person name="Kohn T."/>
            <person name="Peeters S.H."/>
            <person name="Heuer A."/>
            <person name="Rast P."/>
            <person name="Oberbeckmann S."/>
            <person name="Bunk B."/>
            <person name="Jeske O."/>
            <person name="Meyerdierks A."/>
            <person name="Storesund J.E."/>
            <person name="Kallscheuer N."/>
            <person name="Luecker S."/>
            <person name="Lage O.M."/>
            <person name="Pohl T."/>
            <person name="Merkel B.J."/>
            <person name="Hornburger P."/>
            <person name="Mueller R.-W."/>
            <person name="Bruemmer F."/>
            <person name="Labrenz M."/>
            <person name="Spormann A.M."/>
            <person name="Op Den Camp H."/>
            <person name="Overmann J."/>
            <person name="Amann R."/>
            <person name="Jetten M.S.M."/>
            <person name="Mascher T."/>
            <person name="Medema M.H."/>
            <person name="Devos D.P."/>
            <person name="Kaster A.-K."/>
            <person name="Ovreas L."/>
            <person name="Rohde M."/>
            <person name="Galperin M.Y."/>
            <person name="Jogler C."/>
        </authorList>
    </citation>
    <scope>NUCLEOTIDE SEQUENCE [LARGE SCALE GENOMIC DNA]</scope>
    <source>
        <strain evidence="3 4">Pan54</strain>
    </source>
</reference>
<dbReference type="InterPro" id="IPR029010">
    <property type="entry name" value="ThuA-like"/>
</dbReference>
<gene>
    <name evidence="3" type="ORF">Pan54_28900</name>
</gene>
<dbReference type="Gene3D" id="3.40.50.880">
    <property type="match status" value="1"/>
</dbReference>
<comment type="caution">
    <text evidence="3">The sequence shown here is derived from an EMBL/GenBank/DDBJ whole genome shotgun (WGS) entry which is preliminary data.</text>
</comment>
<name>A0A5C5XHG7_9PLAN</name>
<dbReference type="OrthoDB" id="7171409at2"/>
<proteinExistence type="predicted"/>
<dbReference type="Proteomes" id="UP000316095">
    <property type="component" value="Unassembled WGS sequence"/>
</dbReference>
<dbReference type="PANTHER" id="PTHR40469:SF2">
    <property type="entry name" value="GALACTOSE-BINDING DOMAIN-LIKE SUPERFAMILY PROTEIN"/>
    <property type="match status" value="1"/>
</dbReference>
<evidence type="ECO:0000313" key="4">
    <source>
        <dbReference type="Proteomes" id="UP000316095"/>
    </source>
</evidence>
<evidence type="ECO:0000256" key="1">
    <source>
        <dbReference type="SAM" id="SignalP"/>
    </source>
</evidence>
<dbReference type="EMBL" id="SJPG01000001">
    <property type="protein sequence ID" value="TWT62149.1"/>
    <property type="molecule type" value="Genomic_DNA"/>
</dbReference>
<accession>A0A5C5XHG7</accession>
<dbReference type="AlphaFoldDB" id="A0A5C5XHG7"/>
<feature type="domain" description="ThuA-like" evidence="2">
    <location>
        <begin position="92"/>
        <end position="255"/>
    </location>
</feature>
<dbReference type="InterPro" id="IPR029062">
    <property type="entry name" value="Class_I_gatase-like"/>
</dbReference>
<dbReference type="PANTHER" id="PTHR40469">
    <property type="entry name" value="SECRETED GLYCOSYL HYDROLASE"/>
    <property type="match status" value="1"/>
</dbReference>
<feature type="signal peptide" evidence="1">
    <location>
        <begin position="1"/>
        <end position="25"/>
    </location>
</feature>
<organism evidence="3 4">
    <name type="scientific">Rubinisphaera italica</name>
    <dbReference type="NCBI Taxonomy" id="2527969"/>
    <lineage>
        <taxon>Bacteria</taxon>
        <taxon>Pseudomonadati</taxon>
        <taxon>Planctomycetota</taxon>
        <taxon>Planctomycetia</taxon>
        <taxon>Planctomycetales</taxon>
        <taxon>Planctomycetaceae</taxon>
        <taxon>Rubinisphaera</taxon>
    </lineage>
</organism>
<sequence length="294" mass="32650" precursor="true">MRSIPLLILLLTACLNLTTSNRVIADDTKTKAPTKLKGLLITGGCCHDYENQKRIITEGLSQRLSISWDIVHEGGSGKDHKVSVYEKEGWAKDYEIIVHNECFGGVTDDEFVKSVAAAHYGGTPGVFIHCALHSYRNSTKGADSWREAIGLTSVRHDRAKLSLDVVNQAPDNPIMKAFPEKWETPNGELYQIDKIWENCTPLATAYSAENERDMVVIWSNQFGGTKMFGTSLGHHNETMNTDVWLDVVSRGVLWATNHLQENGKPEKGYEGTGVKPIVIGPIEAKPDPKFEKKN</sequence>
<evidence type="ECO:0000259" key="2">
    <source>
        <dbReference type="Pfam" id="PF06283"/>
    </source>
</evidence>